<dbReference type="InterPro" id="IPR004352">
    <property type="entry name" value="GH114_TIM-barrel"/>
</dbReference>
<dbReference type="PANTHER" id="PTHR35273">
    <property type="entry name" value="ALPHA-1,4 POLYGALACTOSAMINIDASE, PUTATIVE (AFU_ORTHOLOGUE AFUA_3G07890)-RELATED"/>
    <property type="match status" value="1"/>
</dbReference>
<dbReference type="Gene3D" id="3.20.20.70">
    <property type="entry name" value="Aldolase class I"/>
    <property type="match status" value="1"/>
</dbReference>
<feature type="signal peptide" evidence="1">
    <location>
        <begin position="1"/>
        <end position="30"/>
    </location>
</feature>
<dbReference type="RefSeq" id="WP_211649543.1">
    <property type="nucleotide sequence ID" value="NZ_JAFEVO010000001.1"/>
</dbReference>
<dbReference type="PANTHER" id="PTHR35273:SF2">
    <property type="entry name" value="ALPHA-GALACTOSIDASE"/>
    <property type="match status" value="1"/>
</dbReference>
<dbReference type="PROSITE" id="PS51257">
    <property type="entry name" value="PROKAR_LIPOPROTEIN"/>
    <property type="match status" value="1"/>
</dbReference>
<evidence type="ECO:0000313" key="4">
    <source>
        <dbReference type="Proteomes" id="UP000811492"/>
    </source>
</evidence>
<dbReference type="Pfam" id="PF03537">
    <property type="entry name" value="Glyco_hydro_114"/>
    <property type="match status" value="1"/>
</dbReference>
<keyword evidence="4" id="KW-1185">Reference proteome</keyword>
<name>A0ABS5M5T2_9MICO</name>
<accession>A0ABS5M5T2</accession>
<feature type="chain" id="PRO_5047212467" evidence="1">
    <location>
        <begin position="31"/>
        <end position="270"/>
    </location>
</feature>
<dbReference type="SUPFAM" id="SSF51445">
    <property type="entry name" value="(Trans)glycosidases"/>
    <property type="match status" value="1"/>
</dbReference>
<sequence>MTSRGKRGGRALAWCMLMLLAGCASPPAGAVVLPPEGGIPDYQLGGGYEPASEVEIVARDRLDEPDRARYSICYVNGFQTQPGERGIWPDEALLRAGSEFVADPDWPDETLLDTSSRSSRERILEVVSPWIDACAQAGFDAVEFDNLDTYTRSDGALAREDNLALATAYVRVAHDAGLAAAQKNSAEDAELLRRLAGFDFAITEECAVYSECARYTEVYGAAVIDIEYDDALPRAFSEMCADPETPRSVVLRDRQLSRPGSSAYEFSTCR</sequence>
<organism evidence="3 4">
    <name type="scientific">Leucobacter manosquensis</name>
    <dbReference type="NCBI Taxonomy" id="2810611"/>
    <lineage>
        <taxon>Bacteria</taxon>
        <taxon>Bacillati</taxon>
        <taxon>Actinomycetota</taxon>
        <taxon>Actinomycetes</taxon>
        <taxon>Micrococcales</taxon>
        <taxon>Microbacteriaceae</taxon>
        <taxon>Leucobacter</taxon>
    </lineage>
</organism>
<dbReference type="EMBL" id="JAFEVO010000001">
    <property type="protein sequence ID" value="MBS3182522.1"/>
    <property type="molecule type" value="Genomic_DNA"/>
</dbReference>
<dbReference type="InterPro" id="IPR017853">
    <property type="entry name" value="GH"/>
</dbReference>
<feature type="domain" description="Glycoside-hydrolase family GH114 TIM-barrel" evidence="2">
    <location>
        <begin position="41"/>
        <end position="257"/>
    </location>
</feature>
<evidence type="ECO:0000256" key="1">
    <source>
        <dbReference type="SAM" id="SignalP"/>
    </source>
</evidence>
<evidence type="ECO:0000259" key="2">
    <source>
        <dbReference type="Pfam" id="PF03537"/>
    </source>
</evidence>
<protein>
    <submittedName>
        <fullName evidence="3">Endo alpha-1,4 polygalactosaminidase</fullName>
    </submittedName>
</protein>
<keyword evidence="1" id="KW-0732">Signal</keyword>
<gene>
    <name evidence="3" type="ORF">JSQ98_10010</name>
</gene>
<comment type="caution">
    <text evidence="3">The sequence shown here is derived from an EMBL/GenBank/DDBJ whole genome shotgun (WGS) entry which is preliminary data.</text>
</comment>
<dbReference type="Proteomes" id="UP000811492">
    <property type="component" value="Unassembled WGS sequence"/>
</dbReference>
<proteinExistence type="predicted"/>
<reference evidence="3 4" key="1">
    <citation type="submission" date="2021-02" db="EMBL/GenBank/DDBJ databases">
        <title>Draft genome and description of Leucobacter sp nov strain Marseille-Q4368.</title>
        <authorList>
            <person name="Boxberger M."/>
            <person name="La Scola B."/>
        </authorList>
    </citation>
    <scope>NUCLEOTIDE SEQUENCE [LARGE SCALE GENOMIC DNA]</scope>
    <source>
        <strain evidence="3 4">Marseille-Q4368</strain>
    </source>
</reference>
<dbReference type="InterPro" id="IPR013785">
    <property type="entry name" value="Aldolase_TIM"/>
</dbReference>
<evidence type="ECO:0000313" key="3">
    <source>
        <dbReference type="EMBL" id="MBS3182522.1"/>
    </source>
</evidence>